<dbReference type="Proteomes" id="UP001066276">
    <property type="component" value="Chromosome 3_1"/>
</dbReference>
<accession>A0AAV7UIH6</accession>
<evidence type="ECO:0000313" key="1">
    <source>
        <dbReference type="EMBL" id="KAJ1188201.1"/>
    </source>
</evidence>
<comment type="caution">
    <text evidence="1">The sequence shown here is derived from an EMBL/GenBank/DDBJ whole genome shotgun (WGS) entry which is preliminary data.</text>
</comment>
<name>A0AAV7UIH6_PLEWA</name>
<dbReference type="AlphaFoldDB" id="A0AAV7UIH6"/>
<protein>
    <submittedName>
        <fullName evidence="1">Uncharacterized protein</fullName>
    </submittedName>
</protein>
<gene>
    <name evidence="1" type="ORF">NDU88_004964</name>
</gene>
<keyword evidence="2" id="KW-1185">Reference proteome</keyword>
<reference evidence="1" key="1">
    <citation type="journal article" date="2022" name="bioRxiv">
        <title>Sequencing and chromosome-scale assembly of the giantPleurodeles waltlgenome.</title>
        <authorList>
            <person name="Brown T."/>
            <person name="Elewa A."/>
            <person name="Iarovenko S."/>
            <person name="Subramanian E."/>
            <person name="Araus A.J."/>
            <person name="Petzold A."/>
            <person name="Susuki M."/>
            <person name="Suzuki K.-i.T."/>
            <person name="Hayashi T."/>
            <person name="Toyoda A."/>
            <person name="Oliveira C."/>
            <person name="Osipova E."/>
            <person name="Leigh N.D."/>
            <person name="Simon A."/>
            <person name="Yun M.H."/>
        </authorList>
    </citation>
    <scope>NUCLEOTIDE SEQUENCE</scope>
    <source>
        <strain evidence="1">20211129_DDA</strain>
        <tissue evidence="1">Liver</tissue>
    </source>
</reference>
<organism evidence="1 2">
    <name type="scientific">Pleurodeles waltl</name>
    <name type="common">Iberian ribbed newt</name>
    <dbReference type="NCBI Taxonomy" id="8319"/>
    <lineage>
        <taxon>Eukaryota</taxon>
        <taxon>Metazoa</taxon>
        <taxon>Chordata</taxon>
        <taxon>Craniata</taxon>
        <taxon>Vertebrata</taxon>
        <taxon>Euteleostomi</taxon>
        <taxon>Amphibia</taxon>
        <taxon>Batrachia</taxon>
        <taxon>Caudata</taxon>
        <taxon>Salamandroidea</taxon>
        <taxon>Salamandridae</taxon>
        <taxon>Pleurodelinae</taxon>
        <taxon>Pleurodeles</taxon>
    </lineage>
</organism>
<dbReference type="EMBL" id="JANPWB010000005">
    <property type="protein sequence ID" value="KAJ1188201.1"/>
    <property type="molecule type" value="Genomic_DNA"/>
</dbReference>
<sequence length="159" mass="18204">MDAKVAILTSQEEILNCFAEFYSAFYAKQDRDNEVGTEAILDEPQLPWVDEDIRAQLSAPQKEAYVRWPVRHMNMGRAPGNDGPTVEFYQTYVDLLTPIKKQWLWEFAKSTRAAWGVRHRLIYSGIGQGSLAEWEIVEVHLQKEMEDGAEAQGQELNDA</sequence>
<evidence type="ECO:0000313" key="2">
    <source>
        <dbReference type="Proteomes" id="UP001066276"/>
    </source>
</evidence>
<proteinExistence type="predicted"/>